<evidence type="ECO:0000256" key="1">
    <source>
        <dbReference type="SAM" id="MobiDB-lite"/>
    </source>
</evidence>
<dbReference type="Proteomes" id="UP000306753">
    <property type="component" value="Unassembled WGS sequence"/>
</dbReference>
<feature type="chain" id="PRO_5024368186" evidence="2">
    <location>
        <begin position="22"/>
        <end position="324"/>
    </location>
</feature>
<keyword evidence="4" id="KW-1185">Reference proteome</keyword>
<dbReference type="Gene3D" id="3.40.50.1820">
    <property type="entry name" value="alpha/beta hydrolase"/>
    <property type="match status" value="1"/>
</dbReference>
<proteinExistence type="predicted"/>
<accession>A0A5R9QE74</accession>
<evidence type="ECO:0000313" key="3">
    <source>
        <dbReference type="EMBL" id="TLX63082.1"/>
    </source>
</evidence>
<dbReference type="EMBL" id="QLAG01000014">
    <property type="protein sequence ID" value="TLX63082.1"/>
    <property type="molecule type" value="Genomic_DNA"/>
</dbReference>
<dbReference type="AlphaFoldDB" id="A0A5R9QE74"/>
<protein>
    <submittedName>
        <fullName evidence="3">DUF3530 domain-containing protein</fullName>
    </submittedName>
</protein>
<sequence>MSKTLIAALLLLCAAATPLMAEEPDDEQPAEAKPVLRAPLGERSAIEAQELARKLPAQAKMLDAAGQSFVALWMPANTAQAKGAVILLPGDGQSADWPRGIGPLRRRLPDDGWHTLSLSLPDNPGEALPRTPEPDAQTAPQPQEEDETAPRPEEAPAEAGYLPEQTSAPEDSAPEAEPAADAPPAVEWPTALFERITAGIGFARESGATTIVLAGQGSGAFWAARYLQEHPAPEVRHLALIAPRAVPGETALEDLVPALKIATSDFYYPQPEYLRDAAIARRNAARRIGHPSYHQVMLQALPADPDAEQEQLYRRVRGWLDRQP</sequence>
<feature type="region of interest" description="Disordered" evidence="1">
    <location>
        <begin position="113"/>
        <end position="185"/>
    </location>
</feature>
<gene>
    <name evidence="3" type="ORF">DN820_12430</name>
</gene>
<feature type="compositionally biased region" description="Low complexity" evidence="1">
    <location>
        <begin position="167"/>
        <end position="185"/>
    </location>
</feature>
<feature type="signal peptide" evidence="2">
    <location>
        <begin position="1"/>
        <end position="21"/>
    </location>
</feature>
<evidence type="ECO:0000313" key="4">
    <source>
        <dbReference type="Proteomes" id="UP000306753"/>
    </source>
</evidence>
<name>A0A5R9QE74_9GAMM</name>
<organism evidence="3 4">
    <name type="scientific">Stutzerimonas nosocomialis</name>
    <dbReference type="NCBI Taxonomy" id="1056496"/>
    <lineage>
        <taxon>Bacteria</taxon>
        <taxon>Pseudomonadati</taxon>
        <taxon>Pseudomonadota</taxon>
        <taxon>Gammaproteobacteria</taxon>
        <taxon>Pseudomonadales</taxon>
        <taxon>Pseudomonadaceae</taxon>
        <taxon>Stutzerimonas</taxon>
    </lineage>
</organism>
<dbReference type="InterPro" id="IPR022529">
    <property type="entry name" value="DUF3530"/>
</dbReference>
<dbReference type="Pfam" id="PF12048">
    <property type="entry name" value="DUF3530"/>
    <property type="match status" value="1"/>
</dbReference>
<comment type="caution">
    <text evidence="3">The sequence shown here is derived from an EMBL/GenBank/DDBJ whole genome shotgun (WGS) entry which is preliminary data.</text>
</comment>
<evidence type="ECO:0000256" key="2">
    <source>
        <dbReference type="SAM" id="SignalP"/>
    </source>
</evidence>
<dbReference type="InterPro" id="IPR029058">
    <property type="entry name" value="AB_hydrolase_fold"/>
</dbReference>
<reference evidence="3 4" key="1">
    <citation type="journal article" date="2017" name="Eur. J. Clin. Microbiol. Infect. Dis.">
        <title>Uncommonly isolated clinical Pseudomonas: identification and phylogenetic assignation.</title>
        <authorList>
            <person name="Mulet M."/>
            <person name="Gomila M."/>
            <person name="Ramirez A."/>
            <person name="Cardew S."/>
            <person name="Moore E.R."/>
            <person name="Lalucat J."/>
            <person name="Garcia-Valdes E."/>
        </authorList>
    </citation>
    <scope>NUCLEOTIDE SEQUENCE [LARGE SCALE GENOMIC DNA]</scope>
    <source>
        <strain evidence="3 4">SD129</strain>
    </source>
</reference>
<keyword evidence="2" id="KW-0732">Signal</keyword>
<dbReference type="RefSeq" id="WP_138411886.1">
    <property type="nucleotide sequence ID" value="NZ_QLAG01000014.1"/>
</dbReference>
<dbReference type="SUPFAM" id="SSF53474">
    <property type="entry name" value="alpha/beta-Hydrolases"/>
    <property type="match status" value="1"/>
</dbReference>